<feature type="transmembrane region" description="Helical" evidence="1">
    <location>
        <begin position="135"/>
        <end position="155"/>
    </location>
</feature>
<reference evidence="3" key="1">
    <citation type="journal article" date="2011" name="MBio">
        <title>Novel metabolic attributes of the genus Cyanothece, comprising a group of unicellular nitrogen-fixing Cyanobacteria.</title>
        <authorList>
            <person name="Bandyopadhyay A."/>
            <person name="Elvitigala T."/>
            <person name="Welsh E."/>
            <person name="Stockel J."/>
            <person name="Liberton M."/>
            <person name="Min H."/>
            <person name="Sherman L.A."/>
            <person name="Pakrasi H.B."/>
        </authorList>
    </citation>
    <scope>NUCLEOTIDE SEQUENCE [LARGE SCALE GENOMIC DNA]</scope>
    <source>
        <strain evidence="3">PCC 7822</strain>
    </source>
</reference>
<feature type="transmembrane region" description="Helical" evidence="1">
    <location>
        <begin position="1028"/>
        <end position="1048"/>
    </location>
</feature>
<feature type="transmembrane region" description="Helical" evidence="1">
    <location>
        <begin position="863"/>
        <end position="883"/>
    </location>
</feature>
<dbReference type="eggNOG" id="ENOG502Z85Z">
    <property type="taxonomic scope" value="Bacteria"/>
</dbReference>
<feature type="transmembrane region" description="Helical" evidence="1">
    <location>
        <begin position="660"/>
        <end position="678"/>
    </location>
</feature>
<proteinExistence type="predicted"/>
<feature type="transmembrane region" description="Helical" evidence="1">
    <location>
        <begin position="838"/>
        <end position="857"/>
    </location>
</feature>
<keyword evidence="1" id="KW-0812">Transmembrane</keyword>
<feature type="transmembrane region" description="Helical" evidence="1">
    <location>
        <begin position="466"/>
        <end position="484"/>
    </location>
</feature>
<sequence>MNDELSSLSNPLSLSIVVDASNPALLDGLEVWLRLGLINDDYVKQFSQLYLTSPLPEPVTVVSPQKTDLSNIPETPLKSEQIIPQKRQPRNIFTRILQGLKDELSVRWLLFLGLFLVVISSTLLAATQWQRFTNVGQYLILWSYTLVFWGTGFWLSRQENLQLTSQTLQNIAFLLIPINFWAMDTFRLWEKQWGWEVIALACFSLTLVFYQYSKSRHRFLIAINFLGLSYLQWGWHFSEVPIIAVYFALIVTSIILRLFPSSRQLREVEGRGLLVYGLSILLIRAIFVNHLPIQQLGLAIGVSGWLLQGNGGKIAPDVSIGKVWEFVGIILLFLGWLFSVGENFPWQAALVSFLALQFFGQRLRRDWLRLDLLAIYLIGLQGVFLIERLIPLSVRQDILDVWIHFTHNQNYSYSLYSLILFPYLLIFVGLTDWLQRQNKPSLGNLGEGLSLFLALCMTANSLLDLTARAVNLFLCTLLLTYYSSRRQPVKIAAIYLNHITALLTITSIVDWQFPSLSVARWIKILLGFMVGEWLMSTLQESRGNLTVKQVWYRSCWHLGFFFAFLSYILLSQEVKLFLDAQKVYTEELWWLLVPLTLTGVASRSGRKQRREAAFWSCVALIVAQTLTLWFRDYRLFSLAMGAGLMLFNTYYLRRLTAARIQIGFTLALQAVWLGRLLTTSFGEFFVSSQAIISDAITLVVLWLLNIGLKQRQGFLASLYAKAAEGWAIFLCVFNLLSLTVDCLGSTVGLFSLTWHSLVATLLIGAIVIYRYWQELNYWVVYGLVWIIEILVIQSVVLTVNLLAPNSQDVASIIATSNIILALFTLGFTGWLSAKFSSLSQLTSFQIFPLIIAIMGIGWRWGHFTAYTGLLTVGAGITGVMIGYRLNRAKILSYLAVAGISLGIYESAIYQMRQFQGEAANNIMSLAVITGVIALSYRLLAWFLRWRGFQNYLNLNLREIQIIAHAHWAIATVLKSISIMTVASTITLTSQLNLLLLIASLILPVYSLIQGRVTPPLSSQQNLTTAKDIWVYLGLFDVLATAVFARMIWQQLAILDPYRALIICALALILYYLPWQTWKWPVTPWQNVALLLPILQALIILPNLANVQYFNLLIIAGFYLQIALKTKNLRWTYISLFLLDYMILNWRFEQGSKEPLFEAFVWGFSLLYIAQIDQKFQDNRERKNRHYLRLLGSSIICVTALLFYQKTGLIPAIISLLTLLTGLGLQIRAFLFVGTTTFVMTGIYQVIIVSFQWSFIKWIIGLALGIILITVAANFERRREQMLNLWQNWLNSLNQWQ</sequence>
<feature type="transmembrane region" description="Helical" evidence="1">
    <location>
        <begin position="1229"/>
        <end position="1248"/>
    </location>
</feature>
<feature type="transmembrane region" description="Helical" evidence="1">
    <location>
        <begin position="588"/>
        <end position="605"/>
    </location>
</feature>
<feature type="transmembrane region" description="Helical" evidence="1">
    <location>
        <begin position="372"/>
        <end position="391"/>
    </location>
</feature>
<dbReference type="STRING" id="497965.Cyan7822_0128"/>
<dbReference type="HOGENOM" id="CLU_256352_0_0_3"/>
<feature type="transmembrane region" description="Helical" evidence="1">
    <location>
        <begin position="323"/>
        <end position="338"/>
    </location>
</feature>
<feature type="transmembrane region" description="Helical" evidence="1">
    <location>
        <begin position="684"/>
        <end position="706"/>
    </location>
</feature>
<feature type="transmembrane region" description="Helical" evidence="1">
    <location>
        <begin position="636"/>
        <end position="653"/>
    </location>
</feature>
<evidence type="ECO:0008006" key="4">
    <source>
        <dbReference type="Google" id="ProtNLM"/>
    </source>
</evidence>
<keyword evidence="1" id="KW-0472">Membrane</keyword>
<name>E0UII5_GLOV7</name>
<protein>
    <recommendedName>
        <fullName evidence="4">DUF2157 domain-containing protein</fullName>
    </recommendedName>
</protein>
<evidence type="ECO:0000256" key="1">
    <source>
        <dbReference type="SAM" id="Phobius"/>
    </source>
</evidence>
<feature type="transmembrane region" description="Helical" evidence="1">
    <location>
        <begin position="108"/>
        <end position="129"/>
    </location>
</feature>
<feature type="transmembrane region" description="Helical" evidence="1">
    <location>
        <begin position="411"/>
        <end position="430"/>
    </location>
</feature>
<feature type="transmembrane region" description="Helical" evidence="1">
    <location>
        <begin position="1185"/>
        <end position="1202"/>
    </location>
</feature>
<feature type="transmembrane region" description="Helical" evidence="1">
    <location>
        <begin position="550"/>
        <end position="568"/>
    </location>
</feature>
<dbReference type="EMBL" id="CP002198">
    <property type="protein sequence ID" value="ADN12179.1"/>
    <property type="molecule type" value="Genomic_DNA"/>
</dbReference>
<feature type="transmembrane region" description="Helical" evidence="1">
    <location>
        <begin position="1208"/>
        <end position="1224"/>
    </location>
</feature>
<feature type="transmembrane region" description="Helical" evidence="1">
    <location>
        <begin position="809"/>
        <end position="831"/>
    </location>
</feature>
<organism evidence="2 3">
    <name type="scientific">Gloeothece verrucosa (strain PCC 7822)</name>
    <name type="common">Cyanothece sp. (strain PCC 7822)</name>
    <dbReference type="NCBI Taxonomy" id="497965"/>
    <lineage>
        <taxon>Bacteria</taxon>
        <taxon>Bacillati</taxon>
        <taxon>Cyanobacteriota</taxon>
        <taxon>Cyanophyceae</taxon>
        <taxon>Oscillatoriophycideae</taxon>
        <taxon>Chroococcales</taxon>
        <taxon>Aphanothecaceae</taxon>
        <taxon>Gloeothece</taxon>
        <taxon>Gloeothece verrucosa</taxon>
    </lineage>
</organism>
<feature type="transmembrane region" description="Helical" evidence="1">
    <location>
        <begin position="612"/>
        <end position="630"/>
    </location>
</feature>
<dbReference type="RefSeq" id="WP_013320289.1">
    <property type="nucleotide sequence ID" value="NC_014501.1"/>
</dbReference>
<feature type="transmembrane region" description="Helical" evidence="1">
    <location>
        <begin position="752"/>
        <end position="772"/>
    </location>
</feature>
<feature type="transmembrane region" description="Helical" evidence="1">
    <location>
        <begin position="779"/>
        <end position="803"/>
    </location>
</feature>
<feature type="transmembrane region" description="Helical" evidence="1">
    <location>
        <begin position="344"/>
        <end position="360"/>
    </location>
</feature>
<evidence type="ECO:0000313" key="3">
    <source>
        <dbReference type="Proteomes" id="UP000008206"/>
    </source>
</evidence>
<evidence type="ECO:0000313" key="2">
    <source>
        <dbReference type="EMBL" id="ADN12179.1"/>
    </source>
</evidence>
<feature type="transmembrane region" description="Helical" evidence="1">
    <location>
        <begin position="922"/>
        <end position="943"/>
    </location>
</feature>
<feature type="transmembrane region" description="Helical" evidence="1">
    <location>
        <begin position="271"/>
        <end position="287"/>
    </location>
</feature>
<dbReference type="Proteomes" id="UP000008206">
    <property type="component" value="Chromosome"/>
</dbReference>
<feature type="transmembrane region" description="Helical" evidence="1">
    <location>
        <begin position="890"/>
        <end position="910"/>
    </location>
</feature>
<feature type="transmembrane region" description="Helical" evidence="1">
    <location>
        <begin position="1054"/>
        <end position="1072"/>
    </location>
</feature>
<feature type="transmembrane region" description="Helical" evidence="1">
    <location>
        <begin position="991"/>
        <end position="1008"/>
    </location>
</feature>
<feature type="transmembrane region" description="Helical" evidence="1">
    <location>
        <begin position="491"/>
        <end position="509"/>
    </location>
</feature>
<feature type="transmembrane region" description="Helical" evidence="1">
    <location>
        <begin position="521"/>
        <end position="538"/>
    </location>
</feature>
<feature type="transmembrane region" description="Helical" evidence="1">
    <location>
        <begin position="195"/>
        <end position="212"/>
    </location>
</feature>
<feature type="transmembrane region" description="Helical" evidence="1">
    <location>
        <begin position="219"/>
        <end position="235"/>
    </location>
</feature>
<dbReference type="OrthoDB" id="472871at2"/>
<feature type="transmembrane region" description="Helical" evidence="1">
    <location>
        <begin position="241"/>
        <end position="259"/>
    </location>
</feature>
<dbReference type="KEGG" id="cyj:Cyan7822_0128"/>
<keyword evidence="1" id="KW-1133">Transmembrane helix</keyword>
<feature type="transmembrane region" description="Helical" evidence="1">
    <location>
        <begin position="1254"/>
        <end position="1274"/>
    </location>
</feature>
<gene>
    <name evidence="2" type="ordered locus">Cyan7822_0128</name>
</gene>
<feature type="transmembrane region" description="Helical" evidence="1">
    <location>
        <begin position="1106"/>
        <end position="1123"/>
    </location>
</feature>
<keyword evidence="3" id="KW-1185">Reference proteome</keyword>
<accession>E0UII5</accession>
<feature type="transmembrane region" description="Helical" evidence="1">
    <location>
        <begin position="718"/>
        <end position="740"/>
    </location>
</feature>